<feature type="compositionally biased region" description="Polar residues" evidence="4">
    <location>
        <begin position="7"/>
        <end position="18"/>
    </location>
</feature>
<dbReference type="OrthoDB" id="9764892at2"/>
<dbReference type="EMBL" id="FOIB01000010">
    <property type="protein sequence ID" value="SEU34941.1"/>
    <property type="molecule type" value="Genomic_DNA"/>
</dbReference>
<reference evidence="5 8" key="2">
    <citation type="submission" date="2019-07" db="EMBL/GenBank/DDBJ databases">
        <title>Whole genome shotgun sequence of Myxococcus fulvus NBRC 100333.</title>
        <authorList>
            <person name="Hosoyama A."/>
            <person name="Uohara A."/>
            <person name="Ohji S."/>
            <person name="Ichikawa N."/>
        </authorList>
    </citation>
    <scope>NUCLEOTIDE SEQUENCE [LARGE SCALE GENOMIC DNA]</scope>
    <source>
        <strain evidence="5 8">NBRC 100333</strain>
    </source>
</reference>
<reference evidence="6 7" key="1">
    <citation type="submission" date="2016-10" db="EMBL/GenBank/DDBJ databases">
        <authorList>
            <person name="Varghese N."/>
            <person name="Submissions S."/>
        </authorList>
    </citation>
    <scope>NUCLEOTIDE SEQUENCE [LARGE SCALE GENOMIC DNA]</scope>
    <source>
        <strain evidence="6 7">DSM 16525</strain>
    </source>
</reference>
<evidence type="ECO:0000256" key="3">
    <source>
        <dbReference type="RuleBase" id="RU361219"/>
    </source>
</evidence>
<dbReference type="RefSeq" id="WP_046712481.1">
    <property type="nucleotide sequence ID" value="NZ_BJXR01000037.1"/>
</dbReference>
<dbReference type="InterPro" id="IPR002202">
    <property type="entry name" value="HMG_CoA_Rdtase"/>
</dbReference>
<dbReference type="Pfam" id="PF00368">
    <property type="entry name" value="HMG-CoA_red"/>
    <property type="match status" value="1"/>
</dbReference>
<evidence type="ECO:0000256" key="4">
    <source>
        <dbReference type="SAM" id="MobiDB-lite"/>
    </source>
</evidence>
<sequence length="446" mass="47141">MGEVNDESVQVPSATRSSRLPGFHRRSMEERWRELALRGDLTPEELRVLCALDAPHLDVVNQMIENAVGVFALPLGLGLNLTVNGRDHLVPMVVEEPSVIAAVSLASKLVREAGGFLAEASTSMMIGQVQLTGYGDPELARARLLAGREHLLALANSFHPSLEKRGGGACDLQVRILPAPEGPHAEPLLIVHLLVDTQEAMGANLINTMAEGIAPLVEQMTGGRVYLRILSNLADQRLARASCRIPVASLAGLGTSGQDIAEGILQASRFARADPYRAATHNKGVMNGIDAVAIATGQDWRAIEAGAHAYACRDGRYGPLTNWTMEDGHLVGRIELPLALGLVGGPIKVHPGAQLGLKLLGVSTVRELSMVFAAVGLAQNLAAVRALGSVGIQKGHMAMHARCVAVTAGARGADVEKVVRLLVERGNIKVEAAREILAALQAPSPP</sequence>
<dbReference type="CDD" id="cd00644">
    <property type="entry name" value="HMG-CoA_reductase_classII"/>
    <property type="match status" value="1"/>
</dbReference>
<comment type="similarity">
    <text evidence="1 3">Belongs to the HMG-CoA reductase family.</text>
</comment>
<dbReference type="Gene3D" id="3.90.770.10">
    <property type="entry name" value="3-hydroxy-3-methylglutaryl-coenzyme A Reductase, Chain A, domain 2"/>
    <property type="match status" value="2"/>
</dbReference>
<dbReference type="InterPro" id="IPR023074">
    <property type="entry name" value="HMG_CoA_Rdtase_cat_sf"/>
</dbReference>
<dbReference type="InterPro" id="IPR009023">
    <property type="entry name" value="HMG_CoA_Rdtase_NAD(P)-bd_sf"/>
</dbReference>
<evidence type="ECO:0000313" key="8">
    <source>
        <dbReference type="Proteomes" id="UP000321514"/>
    </source>
</evidence>
<dbReference type="PROSITE" id="PS50065">
    <property type="entry name" value="HMG_COA_REDUCTASE_4"/>
    <property type="match status" value="1"/>
</dbReference>
<dbReference type="PANTHER" id="PTHR10572:SF24">
    <property type="entry name" value="3-HYDROXY-3-METHYLGLUTARYL-COENZYME A REDUCTASE"/>
    <property type="match status" value="1"/>
</dbReference>
<keyword evidence="3" id="KW-0520">NAD</keyword>
<dbReference type="STRING" id="1334629.MFUL124B02_14135"/>
<dbReference type="SUPFAM" id="SSF55035">
    <property type="entry name" value="NAD-binding domain of HMG-CoA reductase"/>
    <property type="match status" value="1"/>
</dbReference>
<evidence type="ECO:0000256" key="1">
    <source>
        <dbReference type="ARBA" id="ARBA00007661"/>
    </source>
</evidence>
<proteinExistence type="inferred from homology"/>
<name>A0A511TAR0_MYXFU</name>
<evidence type="ECO:0000313" key="7">
    <source>
        <dbReference type="Proteomes" id="UP000183760"/>
    </source>
</evidence>
<dbReference type="Gene3D" id="1.10.8.660">
    <property type="match status" value="1"/>
</dbReference>
<dbReference type="EMBL" id="BJXR01000037">
    <property type="protein sequence ID" value="GEN10238.1"/>
    <property type="molecule type" value="Genomic_DNA"/>
</dbReference>
<comment type="caution">
    <text evidence="5">The sequence shown here is derived from an EMBL/GenBank/DDBJ whole genome shotgun (WGS) entry which is preliminary data.</text>
</comment>
<dbReference type="InterPro" id="IPR004553">
    <property type="entry name" value="HMG_CoA_Rdtase_bac-typ"/>
</dbReference>
<dbReference type="UniPathway" id="UPA00257">
    <property type="reaction ID" value="UER00367"/>
</dbReference>
<dbReference type="PANTHER" id="PTHR10572">
    <property type="entry name" value="3-HYDROXY-3-METHYLGLUTARYL-COENZYME A REDUCTASE"/>
    <property type="match status" value="1"/>
</dbReference>
<gene>
    <name evidence="5" type="ORF">MFU01_52750</name>
    <name evidence="6" type="ORF">SAMN05443572_110160</name>
</gene>
<evidence type="ECO:0000256" key="2">
    <source>
        <dbReference type="ARBA" id="ARBA00023002"/>
    </source>
</evidence>
<comment type="pathway">
    <text evidence="3">Metabolic intermediate metabolism; (R)-mevalonate degradation; (S)-3-hydroxy-3-methylglutaryl-CoA from (R)-mevalonate: step 1/1.</text>
</comment>
<dbReference type="GO" id="GO:0004420">
    <property type="term" value="F:hydroxymethylglutaryl-CoA reductase (NADPH) activity"/>
    <property type="evidence" value="ECO:0007669"/>
    <property type="project" value="InterPro"/>
</dbReference>
<dbReference type="NCBIfam" id="TIGR00532">
    <property type="entry name" value="HMG_CoA_R_NAD"/>
    <property type="match status" value="1"/>
</dbReference>
<organism evidence="5 8">
    <name type="scientific">Myxococcus fulvus</name>
    <dbReference type="NCBI Taxonomy" id="33"/>
    <lineage>
        <taxon>Bacteria</taxon>
        <taxon>Pseudomonadati</taxon>
        <taxon>Myxococcota</taxon>
        <taxon>Myxococcia</taxon>
        <taxon>Myxococcales</taxon>
        <taxon>Cystobacterineae</taxon>
        <taxon>Myxococcaceae</taxon>
        <taxon>Myxococcus</taxon>
    </lineage>
</organism>
<dbReference type="EC" id="1.1.1.88" evidence="3"/>
<evidence type="ECO:0000313" key="6">
    <source>
        <dbReference type="EMBL" id="SEU34941.1"/>
    </source>
</evidence>
<keyword evidence="2 3" id="KW-0560">Oxidoreductase</keyword>
<dbReference type="GO" id="GO:0140643">
    <property type="term" value="F:hydroxymethylglutaryl-CoA reductase (NADH) activity"/>
    <property type="evidence" value="ECO:0007669"/>
    <property type="project" value="UniProtKB-EC"/>
</dbReference>
<comment type="catalytic activity">
    <reaction evidence="3">
        <text>(R)-mevalonate + 2 NAD(+) + CoA = (3S)-3-hydroxy-3-methylglutaryl-CoA + 2 NADH + 2 H(+)</text>
        <dbReference type="Rhea" id="RHEA:14833"/>
        <dbReference type="ChEBI" id="CHEBI:15378"/>
        <dbReference type="ChEBI" id="CHEBI:36464"/>
        <dbReference type="ChEBI" id="CHEBI:43074"/>
        <dbReference type="ChEBI" id="CHEBI:57287"/>
        <dbReference type="ChEBI" id="CHEBI:57540"/>
        <dbReference type="ChEBI" id="CHEBI:57945"/>
        <dbReference type="EC" id="1.1.1.88"/>
    </reaction>
</comment>
<dbReference type="AlphaFoldDB" id="A0A511TAR0"/>
<dbReference type="SUPFAM" id="SSF56542">
    <property type="entry name" value="Substrate-binding domain of HMG-CoA reductase"/>
    <property type="match status" value="1"/>
</dbReference>
<keyword evidence="7" id="KW-1185">Reference proteome</keyword>
<dbReference type="Proteomes" id="UP000183760">
    <property type="component" value="Unassembled WGS sequence"/>
</dbReference>
<evidence type="ECO:0000313" key="5">
    <source>
        <dbReference type="EMBL" id="GEN10238.1"/>
    </source>
</evidence>
<dbReference type="Proteomes" id="UP000321514">
    <property type="component" value="Unassembled WGS sequence"/>
</dbReference>
<dbReference type="InterPro" id="IPR009029">
    <property type="entry name" value="HMG_CoA_Rdtase_sub-bd_dom_sf"/>
</dbReference>
<feature type="region of interest" description="Disordered" evidence="4">
    <location>
        <begin position="1"/>
        <end position="22"/>
    </location>
</feature>
<dbReference type="GO" id="GO:0015936">
    <property type="term" value="P:coenzyme A metabolic process"/>
    <property type="evidence" value="ECO:0007669"/>
    <property type="project" value="InterPro"/>
</dbReference>
<protein>
    <recommendedName>
        <fullName evidence="3">3-hydroxy-3-methylglutaryl coenzyme A reductase</fullName>
        <shortName evidence="3">HMG-CoA reductase</shortName>
        <ecNumber evidence="3">1.1.1.88</ecNumber>
    </recommendedName>
</protein>
<accession>A0A511TAR0</accession>